<sequence>MSSRGYIELTVQRGGVPGKLEDYSGTMKTFAPLLATLLLAGFGSALQWWEHGNFYQVYPRSFKDSDGNGIGDLDGVTEKLQYLKDIGMDGIWLSPIFASPMADFGYDISDFYNIQGEYGDLAAFERLSAKCKELGLRLILDFVPNHTSDQHEYFKQSVQKVDPYTNYYVWHPGVVSENGTRTPPSNWISVFRGSAWEWNEDRQEYYLHQFLKEQPDLNYRDPALVEEMKNVLKFWLNKGVSGFRIDAVPYLFESIEVDNRYVDEPVSRATDDPENPAYLIHDQTMDQPETYDMIYQWRTVLDEFTAKDNQTRIMMTEGYTSIPNVMKFFGEGERNGAQIPFNFQMISNLRKTSTASDFARYANLWLDNLPAGRRSNWVLGNHDNNRIGSRLGEAKIDLYNIALQTLPDIAVTYYGEEIGMVDQPIPFNETVDPAGLRAGPDDYALYSRDPARTPMQWNSDKNAGFSTADKTWLPAASNYKQLNVKAQDAAQKSHLKLFKRLTKYRKRQILTHGDLDLKTTDSNLVLYKRKVDKVGYVVVVLNFSDEPQSLAAIKQQFPGADDRLQVVASSKLVTIKDSKWINVADTELPGESAIVLQKLWGPNPIVVYEA</sequence>
<proteinExistence type="inferred from homology"/>
<protein>
    <recommendedName>
        <fullName evidence="3">alpha-glucosidase</fullName>
        <ecNumber evidence="3">3.2.1.20</ecNumber>
    </recommendedName>
</protein>
<keyword evidence="7" id="KW-0326">Glycosidase</keyword>
<dbReference type="GO" id="GO:0004558">
    <property type="term" value="F:alpha-1,4-glucosidase activity"/>
    <property type="evidence" value="ECO:0007669"/>
    <property type="project" value="UniProtKB-EC"/>
</dbReference>
<dbReference type="InterPro" id="IPR006047">
    <property type="entry name" value="GH13_cat_dom"/>
</dbReference>
<keyword evidence="5" id="KW-0378">Hydrolase</keyword>
<evidence type="ECO:0000256" key="5">
    <source>
        <dbReference type="ARBA" id="ARBA00022801"/>
    </source>
</evidence>
<keyword evidence="6" id="KW-0325">Glycoprotein</keyword>
<keyword evidence="10" id="KW-1185">Reference proteome</keyword>
<evidence type="ECO:0000256" key="4">
    <source>
        <dbReference type="ARBA" id="ARBA00022729"/>
    </source>
</evidence>
<reference evidence="9 10" key="1">
    <citation type="submission" date="2024-05" db="EMBL/GenBank/DDBJ databases">
        <title>Culex pipiens pipiens assembly and annotation.</title>
        <authorList>
            <person name="Alout H."/>
            <person name="Durand T."/>
        </authorList>
    </citation>
    <scope>NUCLEOTIDE SEQUENCE [LARGE SCALE GENOMIC DNA]</scope>
    <source>
        <strain evidence="9">HA-2024</strain>
        <tissue evidence="9">Whole body</tissue>
    </source>
</reference>
<dbReference type="CDD" id="cd11328">
    <property type="entry name" value="AmyAc_maltase"/>
    <property type="match status" value="1"/>
</dbReference>
<evidence type="ECO:0000256" key="1">
    <source>
        <dbReference type="ARBA" id="ARBA00001657"/>
    </source>
</evidence>
<dbReference type="AlphaFoldDB" id="A0ABD1DKS0"/>
<dbReference type="Pfam" id="PF00128">
    <property type="entry name" value="Alpha-amylase"/>
    <property type="match status" value="1"/>
</dbReference>
<dbReference type="SMART" id="SM00642">
    <property type="entry name" value="Aamy"/>
    <property type="match status" value="1"/>
</dbReference>
<evidence type="ECO:0000256" key="2">
    <source>
        <dbReference type="ARBA" id="ARBA00008061"/>
    </source>
</evidence>
<evidence type="ECO:0000256" key="7">
    <source>
        <dbReference type="ARBA" id="ARBA00023295"/>
    </source>
</evidence>
<dbReference type="EMBL" id="JBEHCU010005278">
    <property type="protein sequence ID" value="KAL1400338.1"/>
    <property type="molecule type" value="Genomic_DNA"/>
</dbReference>
<evidence type="ECO:0000313" key="10">
    <source>
        <dbReference type="Proteomes" id="UP001562425"/>
    </source>
</evidence>
<dbReference type="InterPro" id="IPR045857">
    <property type="entry name" value="O16G_dom_2"/>
</dbReference>
<evidence type="ECO:0000256" key="6">
    <source>
        <dbReference type="ARBA" id="ARBA00023180"/>
    </source>
</evidence>
<evidence type="ECO:0000259" key="8">
    <source>
        <dbReference type="SMART" id="SM00642"/>
    </source>
</evidence>
<feature type="domain" description="Glycosyl hydrolase family 13 catalytic" evidence="8">
    <location>
        <begin position="56"/>
        <end position="452"/>
    </location>
</feature>
<dbReference type="Gene3D" id="3.20.20.80">
    <property type="entry name" value="Glycosidases"/>
    <property type="match status" value="1"/>
</dbReference>
<dbReference type="PANTHER" id="PTHR10357:SF233">
    <property type="entry name" value="MALTASE A1"/>
    <property type="match status" value="1"/>
</dbReference>
<dbReference type="EC" id="3.2.1.20" evidence="3"/>
<keyword evidence="4" id="KW-0732">Signal</keyword>
<evidence type="ECO:0000313" key="9">
    <source>
        <dbReference type="EMBL" id="KAL1400338.1"/>
    </source>
</evidence>
<comment type="similarity">
    <text evidence="2">Belongs to the glycosyl hydrolase 13 family.</text>
</comment>
<evidence type="ECO:0000256" key="3">
    <source>
        <dbReference type="ARBA" id="ARBA00012741"/>
    </source>
</evidence>
<dbReference type="Proteomes" id="UP001562425">
    <property type="component" value="Unassembled WGS sequence"/>
</dbReference>
<comment type="catalytic activity">
    <reaction evidence="1">
        <text>Hydrolysis of terminal, non-reducing (1-&gt;4)-linked alpha-D-glucose residues with release of alpha-D-glucose.</text>
        <dbReference type="EC" id="3.2.1.20"/>
    </reaction>
</comment>
<comment type="caution">
    <text evidence="9">The sequence shown here is derived from an EMBL/GenBank/DDBJ whole genome shotgun (WGS) entry which is preliminary data.</text>
</comment>
<dbReference type="Gene3D" id="3.90.400.10">
    <property type="entry name" value="Oligo-1,6-glucosidase, Domain 2"/>
    <property type="match status" value="1"/>
</dbReference>
<accession>A0ABD1DKS0</accession>
<dbReference type="InterPro" id="IPR017853">
    <property type="entry name" value="GH"/>
</dbReference>
<organism evidence="9 10">
    <name type="scientific">Culex pipiens pipiens</name>
    <name type="common">Northern house mosquito</name>
    <dbReference type="NCBI Taxonomy" id="38569"/>
    <lineage>
        <taxon>Eukaryota</taxon>
        <taxon>Metazoa</taxon>
        <taxon>Ecdysozoa</taxon>
        <taxon>Arthropoda</taxon>
        <taxon>Hexapoda</taxon>
        <taxon>Insecta</taxon>
        <taxon>Pterygota</taxon>
        <taxon>Neoptera</taxon>
        <taxon>Endopterygota</taxon>
        <taxon>Diptera</taxon>
        <taxon>Nematocera</taxon>
        <taxon>Culicoidea</taxon>
        <taxon>Culicidae</taxon>
        <taxon>Culicinae</taxon>
        <taxon>Culicini</taxon>
        <taxon>Culex</taxon>
        <taxon>Culex</taxon>
    </lineage>
</organism>
<name>A0ABD1DKS0_CULPP</name>
<dbReference type="SUPFAM" id="SSF51445">
    <property type="entry name" value="(Trans)glycosidases"/>
    <property type="match status" value="1"/>
</dbReference>
<gene>
    <name evidence="9" type="ORF">pipiens_002079</name>
</gene>
<dbReference type="FunFam" id="3.90.400.10:FF:000001">
    <property type="entry name" value="Maltase A3, isoform A"/>
    <property type="match status" value="1"/>
</dbReference>
<dbReference type="PANTHER" id="PTHR10357">
    <property type="entry name" value="ALPHA-AMYLASE FAMILY MEMBER"/>
    <property type="match status" value="1"/>
</dbReference>